<dbReference type="EMBL" id="CACRXK020016446">
    <property type="protein sequence ID" value="CAB4029833.1"/>
    <property type="molecule type" value="Genomic_DNA"/>
</dbReference>
<sequence>MYKCSFVSSLIYLTERCVTNCDDETISSSIVASLPNINRLVLCFIIRFLQIFCKPEIIRVTKMDMNNLAMVWAPNFLRCPSNEPKIIFENTRKEMTFVRTLLNSFDTEFMEGVK</sequence>
<dbReference type="OrthoDB" id="437889at2759"/>
<comment type="caution">
    <text evidence="1">The sequence shown here is derived from an EMBL/GenBank/DDBJ whole genome shotgun (WGS) entry which is preliminary data.</text>
</comment>
<accession>A0A6S7KNZ6</accession>
<reference evidence="1" key="1">
    <citation type="submission" date="2020-04" db="EMBL/GenBank/DDBJ databases">
        <authorList>
            <person name="Alioto T."/>
            <person name="Alioto T."/>
            <person name="Gomez Garrido J."/>
        </authorList>
    </citation>
    <scope>NUCLEOTIDE SEQUENCE</scope>
    <source>
        <strain evidence="1">A484AB</strain>
    </source>
</reference>
<dbReference type="InterPro" id="IPR008936">
    <property type="entry name" value="Rho_GTPase_activation_prot"/>
</dbReference>
<dbReference type="PANTHER" id="PTHR45876:SF8">
    <property type="entry name" value="FI04035P"/>
    <property type="match status" value="1"/>
</dbReference>
<evidence type="ECO:0000313" key="2">
    <source>
        <dbReference type="Proteomes" id="UP001152795"/>
    </source>
</evidence>
<dbReference type="GO" id="GO:0007165">
    <property type="term" value="P:signal transduction"/>
    <property type="evidence" value="ECO:0007669"/>
    <property type="project" value="InterPro"/>
</dbReference>
<dbReference type="InterPro" id="IPR000198">
    <property type="entry name" value="RhoGAP_dom"/>
</dbReference>
<dbReference type="Proteomes" id="UP001152795">
    <property type="component" value="Unassembled WGS sequence"/>
</dbReference>
<dbReference type="GO" id="GO:0005737">
    <property type="term" value="C:cytoplasm"/>
    <property type="evidence" value="ECO:0007669"/>
    <property type="project" value="TreeGrafter"/>
</dbReference>
<proteinExistence type="predicted"/>
<dbReference type="Pfam" id="PF00620">
    <property type="entry name" value="RhoGAP"/>
    <property type="match status" value="1"/>
</dbReference>
<keyword evidence="2" id="KW-1185">Reference proteome</keyword>
<protein>
    <submittedName>
        <fullName evidence="1">Rho GTPase-activating 39-like isoform X2</fullName>
    </submittedName>
</protein>
<dbReference type="GO" id="GO:0005096">
    <property type="term" value="F:GTPase activator activity"/>
    <property type="evidence" value="ECO:0007669"/>
    <property type="project" value="TreeGrafter"/>
</dbReference>
<organism evidence="1 2">
    <name type="scientific">Paramuricea clavata</name>
    <name type="common">Red gorgonian</name>
    <name type="synonym">Violescent sea-whip</name>
    <dbReference type="NCBI Taxonomy" id="317549"/>
    <lineage>
        <taxon>Eukaryota</taxon>
        <taxon>Metazoa</taxon>
        <taxon>Cnidaria</taxon>
        <taxon>Anthozoa</taxon>
        <taxon>Octocorallia</taxon>
        <taxon>Malacalcyonacea</taxon>
        <taxon>Plexauridae</taxon>
        <taxon>Paramuricea</taxon>
    </lineage>
</organism>
<evidence type="ECO:0000313" key="1">
    <source>
        <dbReference type="EMBL" id="CAB4029833.1"/>
    </source>
</evidence>
<dbReference type="PROSITE" id="PS50238">
    <property type="entry name" value="RHOGAP"/>
    <property type="match status" value="1"/>
</dbReference>
<dbReference type="Gene3D" id="1.10.555.10">
    <property type="entry name" value="Rho GTPase activation protein"/>
    <property type="match status" value="1"/>
</dbReference>
<gene>
    <name evidence="1" type="ORF">PACLA_8A029734</name>
</gene>
<name>A0A6S7KNZ6_PARCT</name>
<dbReference type="AlphaFoldDB" id="A0A6S7KNZ6"/>
<dbReference type="SUPFAM" id="SSF48350">
    <property type="entry name" value="GTPase activation domain, GAP"/>
    <property type="match status" value="1"/>
</dbReference>
<dbReference type="PANTHER" id="PTHR45876">
    <property type="entry name" value="FI04035P"/>
    <property type="match status" value="1"/>
</dbReference>